<dbReference type="CDD" id="cd00090">
    <property type="entry name" value="HTH_ARSR"/>
    <property type="match status" value="1"/>
</dbReference>
<dbReference type="InterPro" id="IPR000835">
    <property type="entry name" value="HTH_MarR-typ"/>
</dbReference>
<dbReference type="Gene3D" id="1.10.10.10">
    <property type="entry name" value="Winged helix-like DNA-binding domain superfamily/Winged helix DNA-binding domain"/>
    <property type="match status" value="1"/>
</dbReference>
<feature type="domain" description="HTH marR-type" evidence="1">
    <location>
        <begin position="1"/>
        <end position="145"/>
    </location>
</feature>
<evidence type="ECO:0000259" key="1">
    <source>
        <dbReference type="PROSITE" id="PS50995"/>
    </source>
</evidence>
<dbReference type="PANTHER" id="PTHR33164:SF43">
    <property type="entry name" value="HTH-TYPE TRANSCRIPTIONAL REPRESSOR YETL"/>
    <property type="match status" value="1"/>
</dbReference>
<dbReference type="SUPFAM" id="SSF46785">
    <property type="entry name" value="Winged helix' DNA-binding domain"/>
    <property type="match status" value="1"/>
</dbReference>
<accession>A0A501PGL4</accession>
<dbReference type="InterPro" id="IPR011991">
    <property type="entry name" value="ArsR-like_HTH"/>
</dbReference>
<dbReference type="PRINTS" id="PR00598">
    <property type="entry name" value="HTHMARR"/>
</dbReference>
<dbReference type="GO" id="GO:0003700">
    <property type="term" value="F:DNA-binding transcription factor activity"/>
    <property type="evidence" value="ECO:0007669"/>
    <property type="project" value="InterPro"/>
</dbReference>
<protein>
    <submittedName>
        <fullName evidence="2">MarR family transcriptional regulator</fullName>
    </submittedName>
</protein>
<dbReference type="GO" id="GO:0006950">
    <property type="term" value="P:response to stress"/>
    <property type="evidence" value="ECO:0007669"/>
    <property type="project" value="TreeGrafter"/>
</dbReference>
<dbReference type="PANTHER" id="PTHR33164">
    <property type="entry name" value="TRANSCRIPTIONAL REGULATOR, MARR FAMILY"/>
    <property type="match status" value="1"/>
</dbReference>
<dbReference type="SMART" id="SM00347">
    <property type="entry name" value="HTH_MARR"/>
    <property type="match status" value="1"/>
</dbReference>
<dbReference type="EMBL" id="VFIY01000015">
    <property type="protein sequence ID" value="TPD59094.1"/>
    <property type="molecule type" value="Genomic_DNA"/>
</dbReference>
<keyword evidence="3" id="KW-1185">Reference proteome</keyword>
<dbReference type="Pfam" id="PF12802">
    <property type="entry name" value="MarR_2"/>
    <property type="match status" value="1"/>
</dbReference>
<name>A0A501PGL4_9PROT</name>
<evidence type="ECO:0000313" key="3">
    <source>
        <dbReference type="Proteomes" id="UP000319148"/>
    </source>
</evidence>
<sequence length="155" mass="17479">MTELDRDMKTLRTWLALLRASNTIKKDIDSKLRTQFGISISRFDILSALQRGNRNGLRAGELSRQLFVSEGNTTQVIGKLIQEGLVLKRNDANDARVVIYSLSDEGEALFRKMAAEHRKWIGETFKELSEADLTALQDLLSQLPPFASNKEKDVA</sequence>
<dbReference type="RefSeq" id="WP_139941313.1">
    <property type="nucleotide sequence ID" value="NZ_JBHSYP010000002.1"/>
</dbReference>
<dbReference type="OrthoDB" id="7063965at2"/>
<proteinExistence type="predicted"/>
<dbReference type="Proteomes" id="UP000319148">
    <property type="component" value="Unassembled WGS sequence"/>
</dbReference>
<dbReference type="InterPro" id="IPR036390">
    <property type="entry name" value="WH_DNA-bd_sf"/>
</dbReference>
<comment type="caution">
    <text evidence="2">The sequence shown here is derived from an EMBL/GenBank/DDBJ whole genome shotgun (WGS) entry which is preliminary data.</text>
</comment>
<dbReference type="PROSITE" id="PS50995">
    <property type="entry name" value="HTH_MARR_2"/>
    <property type="match status" value="1"/>
</dbReference>
<reference evidence="3" key="1">
    <citation type="submission" date="2019-06" db="EMBL/GenBank/DDBJ databases">
        <title>The complete genome of Emcibacter congregatus ZYLT.</title>
        <authorList>
            <person name="Zhao Z."/>
        </authorList>
    </citation>
    <scope>NUCLEOTIDE SEQUENCE [LARGE SCALE GENOMIC DNA]</scope>
    <source>
        <strain evidence="3">MCCC 1A06723</strain>
    </source>
</reference>
<dbReference type="AlphaFoldDB" id="A0A501PGL4"/>
<organism evidence="2 3">
    <name type="scientific">Emcibacter nanhaiensis</name>
    <dbReference type="NCBI Taxonomy" id="1505037"/>
    <lineage>
        <taxon>Bacteria</taxon>
        <taxon>Pseudomonadati</taxon>
        <taxon>Pseudomonadota</taxon>
        <taxon>Alphaproteobacteria</taxon>
        <taxon>Emcibacterales</taxon>
        <taxon>Emcibacteraceae</taxon>
        <taxon>Emcibacter</taxon>
    </lineage>
</organism>
<evidence type="ECO:0000313" key="2">
    <source>
        <dbReference type="EMBL" id="TPD59094.1"/>
    </source>
</evidence>
<dbReference type="InterPro" id="IPR036388">
    <property type="entry name" value="WH-like_DNA-bd_sf"/>
</dbReference>
<gene>
    <name evidence="2" type="ORF">FIV46_12745</name>
</gene>
<dbReference type="InterPro" id="IPR039422">
    <property type="entry name" value="MarR/SlyA-like"/>
</dbReference>